<dbReference type="PRINTS" id="PR00800">
    <property type="entry name" value="YHDCRBOXLASE"/>
</dbReference>
<comment type="similarity">
    <text evidence="2 6">Belongs to the group II decarboxylase family.</text>
</comment>
<evidence type="ECO:0000313" key="7">
    <source>
        <dbReference type="EMBL" id="GAA4986127.1"/>
    </source>
</evidence>
<dbReference type="InterPro" id="IPR010977">
    <property type="entry name" value="Aromatic_deC"/>
</dbReference>
<keyword evidence="5 6" id="KW-0456">Lyase</keyword>
<dbReference type="InterPro" id="IPR015421">
    <property type="entry name" value="PyrdxlP-dep_Trfase_major"/>
</dbReference>
<comment type="cofactor">
    <cofactor evidence="1 6">
        <name>pyridoxal 5'-phosphate</name>
        <dbReference type="ChEBI" id="CHEBI:597326"/>
    </cofactor>
</comment>
<dbReference type="InterPro" id="IPR002129">
    <property type="entry name" value="PyrdxlP-dep_de-COase"/>
</dbReference>
<organism evidence="7 8">
    <name type="scientific">Yinghuangia aomiensis</name>
    <dbReference type="NCBI Taxonomy" id="676205"/>
    <lineage>
        <taxon>Bacteria</taxon>
        <taxon>Bacillati</taxon>
        <taxon>Actinomycetota</taxon>
        <taxon>Actinomycetes</taxon>
        <taxon>Kitasatosporales</taxon>
        <taxon>Streptomycetaceae</taxon>
        <taxon>Yinghuangia</taxon>
    </lineage>
</organism>
<dbReference type="Gene3D" id="3.90.1150.10">
    <property type="entry name" value="Aspartate Aminotransferase, domain 1"/>
    <property type="match status" value="1"/>
</dbReference>
<dbReference type="PANTHER" id="PTHR11999:SF70">
    <property type="entry name" value="MIP05841P"/>
    <property type="match status" value="1"/>
</dbReference>
<name>A0ABP9I2K0_9ACTN</name>
<dbReference type="PANTHER" id="PTHR11999">
    <property type="entry name" value="GROUP II PYRIDOXAL-5-PHOSPHATE DECARBOXYLASE"/>
    <property type="match status" value="1"/>
</dbReference>
<comment type="caution">
    <text evidence="7">The sequence shown here is derived from an EMBL/GenBank/DDBJ whole genome shotgun (WGS) entry which is preliminary data.</text>
</comment>
<evidence type="ECO:0000256" key="3">
    <source>
        <dbReference type="ARBA" id="ARBA00022793"/>
    </source>
</evidence>
<gene>
    <name evidence="7" type="ORF">GCM10023205_65800</name>
</gene>
<sequence length="477" mass="50935">MTDPIDDRDEAAAALERVFRAAGPYLDGLPDRPVRDAKAEDLLLGHLGGPLPETGDGTLASVEELLRIATEAATGTSGPRFFHLVVGGATPAAMAGDWITSLVDQAAGLHVASPLAARAETTVLAWLKDLFGIPASYGGVLTPSATLAHVTGLACARTWWAGQHGVDVAADGLSGLPAMPVLTSGLVHPSTRKALQILGCGRDTLRTFSRDDTGRLDLRALADALAVLDGAPAVVVGNLGDVYSGDSDPLDALADLVERHNAWLHVDGAFGLFAALSPRTAHFARGVERAHSVTADGHKWLNVPYESGFSFVRDREFLARAFGGWGVSYLPEADGAEVDYNTLGPESSRRARALPIWATLRAYGRDGYRAMVERHLDAAAHLGRLLDASDDFELLAPVRLSIVCFRYRPPGVPDDRLDDFNTRLGEAVLRDGRFFVGTAAYRGAKVLRCALVNWRTTDADVEALLPVLREVGRQLAE</sequence>
<proteinExistence type="inferred from homology"/>
<evidence type="ECO:0000256" key="5">
    <source>
        <dbReference type="ARBA" id="ARBA00023239"/>
    </source>
</evidence>
<evidence type="ECO:0000256" key="1">
    <source>
        <dbReference type="ARBA" id="ARBA00001933"/>
    </source>
</evidence>
<evidence type="ECO:0000256" key="4">
    <source>
        <dbReference type="ARBA" id="ARBA00022898"/>
    </source>
</evidence>
<dbReference type="SUPFAM" id="SSF53383">
    <property type="entry name" value="PLP-dependent transferases"/>
    <property type="match status" value="1"/>
</dbReference>
<accession>A0ABP9I2K0</accession>
<keyword evidence="3" id="KW-0210">Decarboxylase</keyword>
<dbReference type="Pfam" id="PF00282">
    <property type="entry name" value="Pyridoxal_deC"/>
    <property type="match status" value="1"/>
</dbReference>
<keyword evidence="8" id="KW-1185">Reference proteome</keyword>
<evidence type="ECO:0000256" key="6">
    <source>
        <dbReference type="RuleBase" id="RU000382"/>
    </source>
</evidence>
<reference evidence="8" key="1">
    <citation type="journal article" date="2019" name="Int. J. Syst. Evol. Microbiol.">
        <title>The Global Catalogue of Microorganisms (GCM) 10K type strain sequencing project: providing services to taxonomists for standard genome sequencing and annotation.</title>
        <authorList>
            <consortium name="The Broad Institute Genomics Platform"/>
            <consortium name="The Broad Institute Genome Sequencing Center for Infectious Disease"/>
            <person name="Wu L."/>
            <person name="Ma J."/>
        </authorList>
    </citation>
    <scope>NUCLEOTIDE SEQUENCE [LARGE SCALE GENOMIC DNA]</scope>
    <source>
        <strain evidence="8">JCM 17986</strain>
    </source>
</reference>
<dbReference type="InterPro" id="IPR015424">
    <property type="entry name" value="PyrdxlP-dep_Trfase"/>
</dbReference>
<evidence type="ECO:0000256" key="2">
    <source>
        <dbReference type="ARBA" id="ARBA00009533"/>
    </source>
</evidence>
<protein>
    <submittedName>
        <fullName evidence="7">Pyridoxal-dependent decarboxylase</fullName>
    </submittedName>
</protein>
<dbReference type="Proteomes" id="UP001500466">
    <property type="component" value="Unassembled WGS sequence"/>
</dbReference>
<dbReference type="RefSeq" id="WP_345679426.1">
    <property type="nucleotide sequence ID" value="NZ_BAABHS010000031.1"/>
</dbReference>
<keyword evidence="4 6" id="KW-0663">Pyridoxal phosphate</keyword>
<dbReference type="EMBL" id="BAABHS010000031">
    <property type="protein sequence ID" value="GAA4986127.1"/>
    <property type="molecule type" value="Genomic_DNA"/>
</dbReference>
<dbReference type="Gene3D" id="3.40.640.10">
    <property type="entry name" value="Type I PLP-dependent aspartate aminotransferase-like (Major domain)"/>
    <property type="match status" value="1"/>
</dbReference>
<evidence type="ECO:0000313" key="8">
    <source>
        <dbReference type="Proteomes" id="UP001500466"/>
    </source>
</evidence>
<dbReference type="InterPro" id="IPR015422">
    <property type="entry name" value="PyrdxlP-dep_Trfase_small"/>
</dbReference>